<feature type="compositionally biased region" description="Basic residues" evidence="1">
    <location>
        <begin position="78"/>
        <end position="89"/>
    </location>
</feature>
<keyword evidence="3" id="KW-1185">Reference proteome</keyword>
<proteinExistence type="predicted"/>
<dbReference type="Proteomes" id="UP001158576">
    <property type="component" value="Chromosome 1"/>
</dbReference>
<evidence type="ECO:0000256" key="1">
    <source>
        <dbReference type="SAM" id="MobiDB-lite"/>
    </source>
</evidence>
<gene>
    <name evidence="2" type="ORF">OKIOD_LOCUS11741</name>
</gene>
<dbReference type="EMBL" id="OU015566">
    <property type="protein sequence ID" value="CAG5106732.1"/>
    <property type="molecule type" value="Genomic_DNA"/>
</dbReference>
<feature type="compositionally biased region" description="Basic and acidic residues" evidence="1">
    <location>
        <begin position="90"/>
        <end position="107"/>
    </location>
</feature>
<reference evidence="2 3" key="1">
    <citation type="submission" date="2021-04" db="EMBL/GenBank/DDBJ databases">
        <authorList>
            <person name="Bliznina A."/>
        </authorList>
    </citation>
    <scope>NUCLEOTIDE SEQUENCE [LARGE SCALE GENOMIC DNA]</scope>
</reference>
<evidence type="ECO:0000313" key="3">
    <source>
        <dbReference type="Proteomes" id="UP001158576"/>
    </source>
</evidence>
<sequence>MVDSSDDDFFFCQICGNDVPKQNRIMHQMMHARKERKEKDATSLNGPSKKKPKKTNYMRVRPSAPKKQDRKPKESTLKKPKKPRTRTKNSAKEKMKKKQEEQPHCSRDQVIVISDSEDEDSFANTASRQASKRVFQETIQISSSSEEENYEPGPLMGRCWCCWTRDATYVTRCCRKMILCEDCRQVLYACRDLRFCVRCRSRYF</sequence>
<accession>A0ABN7SZ63</accession>
<feature type="region of interest" description="Disordered" evidence="1">
    <location>
        <begin position="30"/>
        <end position="108"/>
    </location>
</feature>
<evidence type="ECO:0000313" key="2">
    <source>
        <dbReference type="EMBL" id="CAG5106732.1"/>
    </source>
</evidence>
<name>A0ABN7SZ63_OIKDI</name>
<protein>
    <submittedName>
        <fullName evidence="2">Oidioi.mRNA.OKI2018_I69.chr1.g2976.t1.cds</fullName>
    </submittedName>
</protein>
<organism evidence="2 3">
    <name type="scientific">Oikopleura dioica</name>
    <name type="common">Tunicate</name>
    <dbReference type="NCBI Taxonomy" id="34765"/>
    <lineage>
        <taxon>Eukaryota</taxon>
        <taxon>Metazoa</taxon>
        <taxon>Chordata</taxon>
        <taxon>Tunicata</taxon>
        <taxon>Appendicularia</taxon>
        <taxon>Copelata</taxon>
        <taxon>Oikopleuridae</taxon>
        <taxon>Oikopleura</taxon>
    </lineage>
</organism>